<dbReference type="InterPro" id="IPR003594">
    <property type="entry name" value="HATPase_dom"/>
</dbReference>
<keyword evidence="6" id="KW-0597">Phosphoprotein</keyword>
<dbReference type="PRINTS" id="PR00344">
    <property type="entry name" value="BCTRLSENSOR"/>
</dbReference>
<keyword evidence="14 15" id="KW-0472">Membrane</keyword>
<dbReference type="GO" id="GO:0005886">
    <property type="term" value="C:plasma membrane"/>
    <property type="evidence" value="ECO:0007669"/>
    <property type="project" value="UniProtKB-SubCell"/>
</dbReference>
<accession>A0A1N6KCH4</accession>
<organism evidence="18 19">
    <name type="scientific">Paraburkholderia phenazinium</name>
    <dbReference type="NCBI Taxonomy" id="60549"/>
    <lineage>
        <taxon>Bacteria</taxon>
        <taxon>Pseudomonadati</taxon>
        <taxon>Pseudomonadota</taxon>
        <taxon>Betaproteobacteria</taxon>
        <taxon>Burkholderiales</taxon>
        <taxon>Burkholderiaceae</taxon>
        <taxon>Paraburkholderia</taxon>
    </lineage>
</organism>
<dbReference type="GO" id="GO:0005524">
    <property type="term" value="F:ATP binding"/>
    <property type="evidence" value="ECO:0007669"/>
    <property type="project" value="UniProtKB-KW"/>
</dbReference>
<dbReference type="InterPro" id="IPR005467">
    <property type="entry name" value="His_kinase_dom"/>
</dbReference>
<evidence type="ECO:0000256" key="8">
    <source>
        <dbReference type="ARBA" id="ARBA00022692"/>
    </source>
</evidence>
<feature type="domain" description="Histidine kinase" evidence="16">
    <location>
        <begin position="131"/>
        <end position="332"/>
    </location>
</feature>
<dbReference type="Pfam" id="PF00512">
    <property type="entry name" value="HisKA"/>
    <property type="match status" value="1"/>
</dbReference>
<evidence type="ECO:0000256" key="6">
    <source>
        <dbReference type="ARBA" id="ARBA00022553"/>
    </source>
</evidence>
<dbReference type="Pfam" id="PF00672">
    <property type="entry name" value="HAMP"/>
    <property type="match status" value="1"/>
</dbReference>
<proteinExistence type="predicted"/>
<evidence type="ECO:0000256" key="14">
    <source>
        <dbReference type="ARBA" id="ARBA00023136"/>
    </source>
</evidence>
<dbReference type="EC" id="2.7.13.3" evidence="3"/>
<evidence type="ECO:0000256" key="3">
    <source>
        <dbReference type="ARBA" id="ARBA00012438"/>
    </source>
</evidence>
<comment type="subcellular location">
    <subcellularLocation>
        <location evidence="2">Cell inner membrane</location>
        <topology evidence="2">Multi-pass membrane protein</topology>
    </subcellularLocation>
</comment>
<dbReference type="SMART" id="SM00304">
    <property type="entry name" value="HAMP"/>
    <property type="match status" value="1"/>
</dbReference>
<keyword evidence="8 15" id="KW-0812">Transmembrane</keyword>
<dbReference type="Proteomes" id="UP000184693">
    <property type="component" value="Unassembled WGS sequence"/>
</dbReference>
<protein>
    <recommendedName>
        <fullName evidence="3">histidine kinase</fullName>
        <ecNumber evidence="3">2.7.13.3</ecNumber>
    </recommendedName>
</protein>
<evidence type="ECO:0000259" key="17">
    <source>
        <dbReference type="PROSITE" id="PS50885"/>
    </source>
</evidence>
<name>A0A1N6KCH4_9BURK</name>
<dbReference type="Pfam" id="PF02518">
    <property type="entry name" value="HATPase_c"/>
    <property type="match status" value="1"/>
</dbReference>
<dbReference type="Gene3D" id="1.10.287.130">
    <property type="match status" value="1"/>
</dbReference>
<evidence type="ECO:0000256" key="13">
    <source>
        <dbReference type="ARBA" id="ARBA00023012"/>
    </source>
</evidence>
<evidence type="ECO:0000256" key="9">
    <source>
        <dbReference type="ARBA" id="ARBA00022741"/>
    </source>
</evidence>
<keyword evidence="11" id="KW-0067">ATP-binding</keyword>
<keyword evidence="10 18" id="KW-0418">Kinase</keyword>
<dbReference type="PROSITE" id="PS50885">
    <property type="entry name" value="HAMP"/>
    <property type="match status" value="1"/>
</dbReference>
<evidence type="ECO:0000256" key="11">
    <source>
        <dbReference type="ARBA" id="ARBA00022840"/>
    </source>
</evidence>
<evidence type="ECO:0000313" key="18">
    <source>
        <dbReference type="EMBL" id="SIO54289.1"/>
    </source>
</evidence>
<keyword evidence="9" id="KW-0547">Nucleotide-binding</keyword>
<evidence type="ECO:0000256" key="4">
    <source>
        <dbReference type="ARBA" id="ARBA00022475"/>
    </source>
</evidence>
<evidence type="ECO:0000256" key="12">
    <source>
        <dbReference type="ARBA" id="ARBA00022989"/>
    </source>
</evidence>
<evidence type="ECO:0000256" key="1">
    <source>
        <dbReference type="ARBA" id="ARBA00000085"/>
    </source>
</evidence>
<gene>
    <name evidence="18" type="ORF">SAMN05444168_6792</name>
</gene>
<keyword evidence="4" id="KW-1003">Cell membrane</keyword>
<evidence type="ECO:0000256" key="5">
    <source>
        <dbReference type="ARBA" id="ARBA00022519"/>
    </source>
</evidence>
<dbReference type="InterPro" id="IPR036097">
    <property type="entry name" value="HisK_dim/P_sf"/>
</dbReference>
<evidence type="ECO:0000256" key="7">
    <source>
        <dbReference type="ARBA" id="ARBA00022679"/>
    </source>
</evidence>
<dbReference type="SUPFAM" id="SSF47384">
    <property type="entry name" value="Homodimeric domain of signal transducing histidine kinase"/>
    <property type="match status" value="1"/>
</dbReference>
<dbReference type="InterPro" id="IPR003660">
    <property type="entry name" value="HAMP_dom"/>
</dbReference>
<reference evidence="18 19" key="1">
    <citation type="submission" date="2016-11" db="EMBL/GenBank/DDBJ databases">
        <authorList>
            <person name="Jaros S."/>
            <person name="Januszkiewicz K."/>
            <person name="Wedrychowicz H."/>
        </authorList>
    </citation>
    <scope>NUCLEOTIDE SEQUENCE [LARGE SCALE GENOMIC DNA]</scope>
    <source>
        <strain evidence="18 19">GAS86</strain>
    </source>
</reference>
<dbReference type="SUPFAM" id="SSF55874">
    <property type="entry name" value="ATPase domain of HSP90 chaperone/DNA topoisomerase II/histidine kinase"/>
    <property type="match status" value="1"/>
</dbReference>
<dbReference type="EMBL" id="FSRM01000002">
    <property type="protein sequence ID" value="SIO54289.1"/>
    <property type="molecule type" value="Genomic_DNA"/>
</dbReference>
<dbReference type="SMART" id="SM00388">
    <property type="entry name" value="HisKA"/>
    <property type="match status" value="1"/>
</dbReference>
<dbReference type="CDD" id="cd06225">
    <property type="entry name" value="HAMP"/>
    <property type="match status" value="1"/>
</dbReference>
<evidence type="ECO:0000313" key="19">
    <source>
        <dbReference type="Proteomes" id="UP000184693"/>
    </source>
</evidence>
<dbReference type="PANTHER" id="PTHR44936:SF5">
    <property type="entry name" value="SENSOR HISTIDINE KINASE ENVZ"/>
    <property type="match status" value="1"/>
</dbReference>
<feature type="domain" description="HAMP" evidence="17">
    <location>
        <begin position="71"/>
        <end position="123"/>
    </location>
</feature>
<dbReference type="InterPro" id="IPR004358">
    <property type="entry name" value="Sig_transdc_His_kin-like_C"/>
</dbReference>
<keyword evidence="5" id="KW-0997">Cell inner membrane</keyword>
<dbReference type="Gene3D" id="3.30.565.10">
    <property type="entry name" value="Histidine kinase-like ATPase, C-terminal domain"/>
    <property type="match status" value="1"/>
</dbReference>
<keyword evidence="12 15" id="KW-1133">Transmembrane helix</keyword>
<feature type="transmembrane region" description="Helical" evidence="15">
    <location>
        <begin position="12"/>
        <end position="35"/>
    </location>
</feature>
<dbReference type="OrthoDB" id="9804645at2"/>
<dbReference type="SMART" id="SM00387">
    <property type="entry name" value="HATPase_c"/>
    <property type="match status" value="1"/>
</dbReference>
<evidence type="ECO:0000256" key="15">
    <source>
        <dbReference type="SAM" id="Phobius"/>
    </source>
</evidence>
<evidence type="ECO:0000256" key="10">
    <source>
        <dbReference type="ARBA" id="ARBA00022777"/>
    </source>
</evidence>
<evidence type="ECO:0000256" key="2">
    <source>
        <dbReference type="ARBA" id="ARBA00004429"/>
    </source>
</evidence>
<keyword evidence="13" id="KW-0902">Two-component regulatory system</keyword>
<dbReference type="InterPro" id="IPR050980">
    <property type="entry name" value="2C_sensor_his_kinase"/>
</dbReference>
<dbReference type="InterPro" id="IPR036890">
    <property type="entry name" value="HATPase_C_sf"/>
</dbReference>
<sequence length="332" mass="35929">MKHYRILTLPRTLFMRLTLVMIAGVIAAQGLALWLTIDLPAPHESALVGRLPLVLLAQLTLLAGCCWIAVRVATRPLNELANAANTLGPDLSLQRLPEDGPVEIAGAARAFNAMQERIGACLKERIQILAAISHDLQTPITRMRIRADMMDNTSEREKMQDDLKQMESLVREGVAYARTLHGTAETAMRIDPDAFLESLVGEYIDAGGAVRLVGRIGTPILARPHALRRVLANLVDNAIKFSGSAEVRVDSMTGQQVSITVLDRGPGIPAHQLDAVFQPFYRVESSRNRQTGGTGLGLAIAKQLAESMNASLVLRNRDGGGIEARLALKGAV</sequence>
<dbReference type="GO" id="GO:0000155">
    <property type="term" value="F:phosphorelay sensor kinase activity"/>
    <property type="evidence" value="ECO:0007669"/>
    <property type="project" value="InterPro"/>
</dbReference>
<comment type="catalytic activity">
    <reaction evidence="1">
        <text>ATP + protein L-histidine = ADP + protein N-phospho-L-histidine.</text>
        <dbReference type="EC" id="2.7.13.3"/>
    </reaction>
</comment>
<dbReference type="AlphaFoldDB" id="A0A1N6KCH4"/>
<feature type="transmembrane region" description="Helical" evidence="15">
    <location>
        <begin position="47"/>
        <end position="70"/>
    </location>
</feature>
<dbReference type="PANTHER" id="PTHR44936">
    <property type="entry name" value="SENSOR PROTEIN CREC"/>
    <property type="match status" value="1"/>
</dbReference>
<dbReference type="CDD" id="cd00082">
    <property type="entry name" value="HisKA"/>
    <property type="match status" value="1"/>
</dbReference>
<dbReference type="PROSITE" id="PS50109">
    <property type="entry name" value="HIS_KIN"/>
    <property type="match status" value="1"/>
</dbReference>
<evidence type="ECO:0000259" key="16">
    <source>
        <dbReference type="PROSITE" id="PS50109"/>
    </source>
</evidence>
<dbReference type="InterPro" id="IPR003661">
    <property type="entry name" value="HisK_dim/P_dom"/>
</dbReference>
<keyword evidence="7" id="KW-0808">Transferase</keyword>